<name>A0A182IJQ5_ANOAO</name>
<evidence type="ECO:0000313" key="1">
    <source>
        <dbReference type="EnsemblMetazoa" id="AATE000453-PA.1"/>
    </source>
</evidence>
<protein>
    <submittedName>
        <fullName evidence="1">Uncharacterized protein</fullName>
    </submittedName>
</protein>
<sequence>MPHECYLLCTILTKWRLSLLSCMRKYAASLTIQAPVETKATRCSADVGANIPIFAFLHYRCPTEQGFILRSTRIMNIIAIIIVITVIIIIIIFLIISASRFA</sequence>
<accession>A0A182IJQ5</accession>
<organism evidence="1">
    <name type="scientific">Anopheles atroparvus</name>
    <name type="common">European mosquito</name>
    <dbReference type="NCBI Taxonomy" id="41427"/>
    <lineage>
        <taxon>Eukaryota</taxon>
        <taxon>Metazoa</taxon>
        <taxon>Ecdysozoa</taxon>
        <taxon>Arthropoda</taxon>
        <taxon>Hexapoda</taxon>
        <taxon>Insecta</taxon>
        <taxon>Pterygota</taxon>
        <taxon>Neoptera</taxon>
        <taxon>Endopterygota</taxon>
        <taxon>Diptera</taxon>
        <taxon>Nematocera</taxon>
        <taxon>Culicoidea</taxon>
        <taxon>Culicidae</taxon>
        <taxon>Anophelinae</taxon>
        <taxon>Anopheles</taxon>
    </lineage>
</organism>
<dbReference type="AlphaFoldDB" id="A0A182IJQ5"/>
<dbReference type="VEuPathDB" id="VectorBase:AATE000453"/>
<proteinExistence type="predicted"/>
<reference evidence="1" key="1">
    <citation type="submission" date="2022-08" db="UniProtKB">
        <authorList>
            <consortium name="EnsemblMetazoa"/>
        </authorList>
    </citation>
    <scope>IDENTIFICATION</scope>
    <source>
        <strain evidence="1">EBRO</strain>
    </source>
</reference>
<dbReference type="EnsemblMetazoa" id="AATE000453-RA">
    <property type="protein sequence ID" value="AATE000453-PA.1"/>
    <property type="gene ID" value="AATE000453"/>
</dbReference>